<gene>
    <name evidence="2" type="ORF">TKK_012009</name>
</gene>
<dbReference type="EMBL" id="JBJJXI010000096">
    <property type="protein sequence ID" value="KAL3393759.1"/>
    <property type="molecule type" value="Genomic_DNA"/>
</dbReference>
<reference evidence="2 3" key="1">
    <citation type="journal article" date="2024" name="bioRxiv">
        <title>A reference genome for Trichogramma kaykai: A tiny desert-dwelling parasitoid wasp with competing sex-ratio distorters.</title>
        <authorList>
            <person name="Culotta J."/>
            <person name="Lindsey A.R."/>
        </authorList>
    </citation>
    <scope>NUCLEOTIDE SEQUENCE [LARGE SCALE GENOMIC DNA]</scope>
    <source>
        <strain evidence="2 3">KSX58</strain>
    </source>
</reference>
<evidence type="ECO:0000256" key="1">
    <source>
        <dbReference type="SAM" id="Phobius"/>
    </source>
</evidence>
<keyword evidence="3" id="KW-1185">Reference proteome</keyword>
<feature type="transmembrane region" description="Helical" evidence="1">
    <location>
        <begin position="28"/>
        <end position="46"/>
    </location>
</feature>
<keyword evidence="1" id="KW-1133">Transmembrane helix</keyword>
<organism evidence="2 3">
    <name type="scientific">Trichogramma kaykai</name>
    <dbReference type="NCBI Taxonomy" id="54128"/>
    <lineage>
        <taxon>Eukaryota</taxon>
        <taxon>Metazoa</taxon>
        <taxon>Ecdysozoa</taxon>
        <taxon>Arthropoda</taxon>
        <taxon>Hexapoda</taxon>
        <taxon>Insecta</taxon>
        <taxon>Pterygota</taxon>
        <taxon>Neoptera</taxon>
        <taxon>Endopterygota</taxon>
        <taxon>Hymenoptera</taxon>
        <taxon>Apocrita</taxon>
        <taxon>Proctotrupomorpha</taxon>
        <taxon>Chalcidoidea</taxon>
        <taxon>Trichogrammatidae</taxon>
        <taxon>Trichogramma</taxon>
    </lineage>
</organism>
<sequence>MRAVYSTLLSTPLLSRRARLCPNAEFVRLLHESFPLLLLLLLLYFLRLSHSSHTCLHTYTREDVTLRCCTLHVRQPFPRY</sequence>
<evidence type="ECO:0000313" key="3">
    <source>
        <dbReference type="Proteomes" id="UP001627154"/>
    </source>
</evidence>
<accession>A0ABD2WLU4</accession>
<evidence type="ECO:0000313" key="2">
    <source>
        <dbReference type="EMBL" id="KAL3393759.1"/>
    </source>
</evidence>
<name>A0ABD2WLU4_9HYME</name>
<proteinExistence type="predicted"/>
<keyword evidence="1" id="KW-0812">Transmembrane</keyword>
<keyword evidence="1" id="KW-0472">Membrane</keyword>
<protein>
    <submittedName>
        <fullName evidence="2">Uncharacterized protein</fullName>
    </submittedName>
</protein>
<comment type="caution">
    <text evidence="2">The sequence shown here is derived from an EMBL/GenBank/DDBJ whole genome shotgun (WGS) entry which is preliminary data.</text>
</comment>
<dbReference type="Proteomes" id="UP001627154">
    <property type="component" value="Unassembled WGS sequence"/>
</dbReference>
<dbReference type="AlphaFoldDB" id="A0ABD2WLU4"/>